<accession>A0ABW2V0S0</accession>
<name>A0ABW2V0S0_9BACI</name>
<dbReference type="Proteomes" id="UP001596620">
    <property type="component" value="Unassembled WGS sequence"/>
</dbReference>
<dbReference type="PANTHER" id="PTHR42705">
    <property type="entry name" value="BIFUNCTIONAL NON-HOMOLOGOUS END JOINING PROTEIN LIGD"/>
    <property type="match status" value="1"/>
</dbReference>
<evidence type="ECO:0000259" key="1">
    <source>
        <dbReference type="Pfam" id="PF21686"/>
    </source>
</evidence>
<evidence type="ECO:0000313" key="3">
    <source>
        <dbReference type="Proteomes" id="UP001596620"/>
    </source>
</evidence>
<dbReference type="Gene3D" id="3.90.920.10">
    <property type="entry name" value="DNA primase, PRIM domain"/>
    <property type="match status" value="1"/>
</dbReference>
<evidence type="ECO:0000313" key="2">
    <source>
        <dbReference type="EMBL" id="MFC7747883.1"/>
    </source>
</evidence>
<dbReference type="GO" id="GO:0003910">
    <property type="term" value="F:DNA ligase (ATP) activity"/>
    <property type="evidence" value="ECO:0007669"/>
    <property type="project" value="UniProtKB-EC"/>
</dbReference>
<protein>
    <submittedName>
        <fullName evidence="2">DNA ligase D</fullName>
        <ecNumber evidence="2">6.5.1.1</ecNumber>
    </submittedName>
</protein>
<dbReference type="InterPro" id="IPR052171">
    <property type="entry name" value="NHEJ_LigD"/>
</dbReference>
<dbReference type="EC" id="6.5.1.1" evidence="2"/>
<comment type="caution">
    <text evidence="2">The sequence shown here is derived from an EMBL/GenBank/DDBJ whole genome shotgun (WGS) entry which is preliminary data.</text>
</comment>
<dbReference type="EMBL" id="JBHTGR010000056">
    <property type="protein sequence ID" value="MFC7747883.1"/>
    <property type="molecule type" value="Genomic_DNA"/>
</dbReference>
<dbReference type="InterPro" id="IPR014143">
    <property type="entry name" value="NHEJ_ligase_prk"/>
</dbReference>
<sequence>MTRFNPENDYVTAAVYKNGEIVELGKVKHGLDEETWRTLKDVFRTKGRQVAEGYELPPAVCASIHTLDLLSGELREPHFRRLTPEKSASSCTWHQAQLDLAMFPEAVDVTHTAKAFWPRADLAKGDLLVYMRNIAPYMLPFLRERLLTIIRCPDGVQGESFFQKSRPDDAPDFLKGITHDGDKRFVCNTTDALIWLANQGALEYHIPFQTADQVKPREIVFDLDPPGREQFTLAIQAARLLKQVLDDLQLVSFLKTSGGKGLQVHIPLPSDSLTYEETGVLTQAVAWTLENSYPDLFTTERLKAKRGGRLYIDYLQHAEGKTIVAPYSPRKREDATVAAPLFWEELTDDLRPDEFQIDNAVERVQTIGCPFAGYFAAGDAQVLANVLSLIRK</sequence>
<keyword evidence="3" id="KW-1185">Reference proteome</keyword>
<dbReference type="PANTHER" id="PTHR42705:SF2">
    <property type="entry name" value="BIFUNCTIONAL NON-HOMOLOGOUS END JOINING PROTEIN LIGD"/>
    <property type="match status" value="1"/>
</dbReference>
<dbReference type="Pfam" id="PF21686">
    <property type="entry name" value="LigD_Prim-Pol"/>
    <property type="match status" value="1"/>
</dbReference>
<reference evidence="3" key="1">
    <citation type="journal article" date="2019" name="Int. J. Syst. Evol. Microbiol.">
        <title>The Global Catalogue of Microorganisms (GCM) 10K type strain sequencing project: providing services to taxonomists for standard genome sequencing and annotation.</title>
        <authorList>
            <consortium name="The Broad Institute Genomics Platform"/>
            <consortium name="The Broad Institute Genome Sequencing Center for Infectious Disease"/>
            <person name="Wu L."/>
            <person name="Ma J."/>
        </authorList>
    </citation>
    <scope>NUCLEOTIDE SEQUENCE [LARGE SCALE GENOMIC DNA]</scope>
    <source>
        <strain evidence="3">JCM 30234</strain>
    </source>
</reference>
<proteinExistence type="predicted"/>
<dbReference type="NCBIfam" id="TIGR02776">
    <property type="entry name" value="NHEJ_ligase_prk"/>
    <property type="match status" value="1"/>
</dbReference>
<organism evidence="2 3">
    <name type="scientific">Lentibacillus kimchii</name>
    <dbReference type="NCBI Taxonomy" id="1542911"/>
    <lineage>
        <taxon>Bacteria</taxon>
        <taxon>Bacillati</taxon>
        <taxon>Bacillota</taxon>
        <taxon>Bacilli</taxon>
        <taxon>Bacillales</taxon>
        <taxon>Bacillaceae</taxon>
        <taxon>Lentibacillus</taxon>
    </lineage>
</organism>
<dbReference type="InterPro" id="IPR014145">
    <property type="entry name" value="LigD_pol_dom"/>
</dbReference>
<feature type="domain" description="DNA ligase D polymerase" evidence="1">
    <location>
        <begin position="124"/>
        <end position="371"/>
    </location>
</feature>
<dbReference type="RefSeq" id="WP_382360399.1">
    <property type="nucleotide sequence ID" value="NZ_JBHTGR010000056.1"/>
</dbReference>
<gene>
    <name evidence="2" type="primary">ligD</name>
    <name evidence="2" type="ORF">ACFQU8_11860</name>
</gene>
<dbReference type="NCBIfam" id="TIGR02778">
    <property type="entry name" value="ligD_pol"/>
    <property type="match status" value="1"/>
</dbReference>
<keyword evidence="2" id="KW-0436">Ligase</keyword>